<sequence>MRTTANLTIRHDTGKINSSPISAMQPIVRFSHGCDYNLKIPVSDDDSDVVKCRWSTRTPNDECGGVCETLSGSFLDEISCVLSYNATRSMGWYAVALQIEDFQKSTDTIPFSSVSLQFLIFVSKSSAPCASRPVLPPNIITDGSVHHIPVNTIFNQSIIARSGDETLR</sequence>
<evidence type="ECO:0000313" key="2">
    <source>
        <dbReference type="Proteomes" id="UP000507470"/>
    </source>
</evidence>
<gene>
    <name evidence="1" type="ORF">MCOR_53463</name>
</gene>
<accession>A0A6J8ELT9</accession>
<organism evidence="1 2">
    <name type="scientific">Mytilus coruscus</name>
    <name type="common">Sea mussel</name>
    <dbReference type="NCBI Taxonomy" id="42192"/>
    <lineage>
        <taxon>Eukaryota</taxon>
        <taxon>Metazoa</taxon>
        <taxon>Spiralia</taxon>
        <taxon>Lophotrochozoa</taxon>
        <taxon>Mollusca</taxon>
        <taxon>Bivalvia</taxon>
        <taxon>Autobranchia</taxon>
        <taxon>Pteriomorphia</taxon>
        <taxon>Mytilida</taxon>
        <taxon>Mytiloidea</taxon>
        <taxon>Mytilidae</taxon>
        <taxon>Mytilinae</taxon>
        <taxon>Mytilus</taxon>
    </lineage>
</organism>
<reference evidence="1 2" key="1">
    <citation type="submission" date="2020-06" db="EMBL/GenBank/DDBJ databases">
        <authorList>
            <person name="Li R."/>
            <person name="Bekaert M."/>
        </authorList>
    </citation>
    <scope>NUCLEOTIDE SEQUENCE [LARGE SCALE GENOMIC DNA]</scope>
    <source>
        <strain evidence="2">wild</strain>
    </source>
</reference>
<name>A0A6J8ELT9_MYTCO</name>
<dbReference type="AlphaFoldDB" id="A0A6J8ELT9"/>
<evidence type="ECO:0000313" key="1">
    <source>
        <dbReference type="EMBL" id="CAC5421327.1"/>
    </source>
</evidence>
<keyword evidence="2" id="KW-1185">Reference proteome</keyword>
<protein>
    <submittedName>
        <fullName evidence="1">Uncharacterized protein</fullName>
    </submittedName>
</protein>
<dbReference type="EMBL" id="CACVKT020009342">
    <property type="protein sequence ID" value="CAC5421327.1"/>
    <property type="molecule type" value="Genomic_DNA"/>
</dbReference>
<proteinExistence type="predicted"/>
<dbReference type="Proteomes" id="UP000507470">
    <property type="component" value="Unassembled WGS sequence"/>
</dbReference>
<dbReference type="OrthoDB" id="10063988at2759"/>